<name>A0ACC4C468_POPAL</name>
<gene>
    <name evidence="1" type="ORF">D5086_012894</name>
</gene>
<reference evidence="1 2" key="1">
    <citation type="journal article" date="2024" name="Plant Biotechnol. J.">
        <title>Genome and CRISPR/Cas9 system of a widespread forest tree (Populus alba) in the world.</title>
        <authorList>
            <person name="Liu Y.J."/>
            <person name="Jiang P.F."/>
            <person name="Han X.M."/>
            <person name="Li X.Y."/>
            <person name="Wang H.M."/>
            <person name="Wang Y.J."/>
            <person name="Wang X.X."/>
            <person name="Zeng Q.Y."/>
        </authorList>
    </citation>
    <scope>NUCLEOTIDE SEQUENCE [LARGE SCALE GENOMIC DNA]</scope>
    <source>
        <strain evidence="2">cv. PAL-ZL1</strain>
    </source>
</reference>
<proteinExistence type="predicted"/>
<evidence type="ECO:0000313" key="1">
    <source>
        <dbReference type="EMBL" id="KAL3586027.1"/>
    </source>
</evidence>
<comment type="caution">
    <text evidence="1">The sequence shown here is derived from an EMBL/GenBank/DDBJ whole genome shotgun (WGS) entry which is preliminary data.</text>
</comment>
<dbReference type="EMBL" id="RCHU02000006">
    <property type="protein sequence ID" value="KAL3586027.1"/>
    <property type="molecule type" value="Genomic_DNA"/>
</dbReference>
<protein>
    <submittedName>
        <fullName evidence="1">Uncharacterized protein</fullName>
    </submittedName>
</protein>
<dbReference type="Proteomes" id="UP000309997">
    <property type="component" value="Unassembled WGS sequence"/>
</dbReference>
<evidence type="ECO:0000313" key="2">
    <source>
        <dbReference type="Proteomes" id="UP000309997"/>
    </source>
</evidence>
<sequence length="82" mass="9727">MWSCSFRFYSDLSLAEYVLGFLIQLSKCWEHAPRLEPGSTPELKGCRAWDPRLDLSMLFLFIGARCPPELKRCWKWILRLDM</sequence>
<keyword evidence="2" id="KW-1185">Reference proteome</keyword>
<organism evidence="1 2">
    <name type="scientific">Populus alba</name>
    <name type="common">White poplar</name>
    <dbReference type="NCBI Taxonomy" id="43335"/>
    <lineage>
        <taxon>Eukaryota</taxon>
        <taxon>Viridiplantae</taxon>
        <taxon>Streptophyta</taxon>
        <taxon>Embryophyta</taxon>
        <taxon>Tracheophyta</taxon>
        <taxon>Spermatophyta</taxon>
        <taxon>Magnoliopsida</taxon>
        <taxon>eudicotyledons</taxon>
        <taxon>Gunneridae</taxon>
        <taxon>Pentapetalae</taxon>
        <taxon>rosids</taxon>
        <taxon>fabids</taxon>
        <taxon>Malpighiales</taxon>
        <taxon>Salicaceae</taxon>
        <taxon>Saliceae</taxon>
        <taxon>Populus</taxon>
    </lineage>
</organism>
<accession>A0ACC4C468</accession>